<protein>
    <submittedName>
        <fullName evidence="2">Uncharacterized protein</fullName>
    </submittedName>
</protein>
<dbReference type="EMBL" id="GL883018">
    <property type="protein sequence ID" value="EGG18620.1"/>
    <property type="molecule type" value="Genomic_DNA"/>
</dbReference>
<dbReference type="AlphaFoldDB" id="F4Q1B9"/>
<evidence type="ECO:0000313" key="3">
    <source>
        <dbReference type="Proteomes" id="UP000007797"/>
    </source>
</evidence>
<gene>
    <name evidence="2" type="ORF">DFA_04115</name>
</gene>
<dbReference type="KEGG" id="dfa:DFA_04115"/>
<dbReference type="Proteomes" id="UP000007797">
    <property type="component" value="Unassembled WGS sequence"/>
</dbReference>
<feature type="compositionally biased region" description="Low complexity" evidence="1">
    <location>
        <begin position="145"/>
        <end position="166"/>
    </location>
</feature>
<evidence type="ECO:0000256" key="1">
    <source>
        <dbReference type="SAM" id="MobiDB-lite"/>
    </source>
</evidence>
<name>F4Q1B9_CACFS</name>
<organism evidence="2 3">
    <name type="scientific">Cavenderia fasciculata</name>
    <name type="common">Slime mold</name>
    <name type="synonym">Dictyostelium fasciculatum</name>
    <dbReference type="NCBI Taxonomy" id="261658"/>
    <lineage>
        <taxon>Eukaryota</taxon>
        <taxon>Amoebozoa</taxon>
        <taxon>Evosea</taxon>
        <taxon>Eumycetozoa</taxon>
        <taxon>Dictyostelia</taxon>
        <taxon>Acytosteliales</taxon>
        <taxon>Cavenderiaceae</taxon>
        <taxon>Cavenderia</taxon>
    </lineage>
</organism>
<sequence length="295" mass="33506">MSACKWSREEANELISTINQIKRENPERIFNHTQLAAEAKKVGNFDKFTESQIYNKIKRHHRTIQERNDRHTRRLIFSGPKKKSSSATKQTQQFINLASRTTSNKSSSTTIDIKSITRSASRNRIANTSTPQKLSSTQYLNPNGTFSGTESTTTSTPSTIPIVIKTPPSPPLPSNQTDTDVNMTVSNNNNSKNNSNETLTIYLPLCKGEKFKHTITPSGDIIVQVFRSDDSCGFTITHKLPHPMAGTYRAYFKRPLDYGMPVLATNKVFRDMYLQEMCRFTFKREIKEISEEVEL</sequence>
<evidence type="ECO:0000313" key="2">
    <source>
        <dbReference type="EMBL" id="EGG18620.1"/>
    </source>
</evidence>
<feature type="region of interest" description="Disordered" evidence="1">
    <location>
        <begin position="122"/>
        <end position="181"/>
    </location>
</feature>
<dbReference type="GeneID" id="14870713"/>
<accession>F4Q1B9</accession>
<proteinExistence type="predicted"/>
<dbReference type="RefSeq" id="XP_004366524.1">
    <property type="nucleotide sequence ID" value="XM_004366467.1"/>
</dbReference>
<feature type="compositionally biased region" description="Polar residues" evidence="1">
    <location>
        <begin position="122"/>
        <end position="144"/>
    </location>
</feature>
<reference evidence="3" key="1">
    <citation type="journal article" date="2011" name="Genome Res.">
        <title>Phylogeny-wide analysis of social amoeba genomes highlights ancient origins for complex intercellular communication.</title>
        <authorList>
            <person name="Heidel A.J."/>
            <person name="Lawal H.M."/>
            <person name="Felder M."/>
            <person name="Schilde C."/>
            <person name="Helps N.R."/>
            <person name="Tunggal B."/>
            <person name="Rivero F."/>
            <person name="John U."/>
            <person name="Schleicher M."/>
            <person name="Eichinger L."/>
            <person name="Platzer M."/>
            <person name="Noegel A.A."/>
            <person name="Schaap P."/>
            <person name="Gloeckner G."/>
        </authorList>
    </citation>
    <scope>NUCLEOTIDE SEQUENCE [LARGE SCALE GENOMIC DNA]</scope>
    <source>
        <strain evidence="3">SH3</strain>
    </source>
</reference>
<keyword evidence="3" id="KW-1185">Reference proteome</keyword>